<keyword evidence="5" id="KW-1185">Reference proteome</keyword>
<evidence type="ECO:0000313" key="4">
    <source>
        <dbReference type="EMBL" id="OUZ38488.1"/>
    </source>
</evidence>
<dbReference type="PRINTS" id="PR00455">
    <property type="entry name" value="HTHTETR"/>
</dbReference>
<name>A0ABX3ZG33_9BACL</name>
<dbReference type="InterPro" id="IPR023772">
    <property type="entry name" value="DNA-bd_HTH_TetR-type_CS"/>
</dbReference>
<evidence type="ECO:0000313" key="5">
    <source>
        <dbReference type="Proteomes" id="UP000196594"/>
    </source>
</evidence>
<dbReference type="SUPFAM" id="SSF46689">
    <property type="entry name" value="Homeodomain-like"/>
    <property type="match status" value="1"/>
</dbReference>
<keyword evidence="1 2" id="KW-0238">DNA-binding</keyword>
<dbReference type="Gene3D" id="1.10.357.10">
    <property type="entry name" value="Tetracycline Repressor, domain 2"/>
    <property type="match status" value="1"/>
</dbReference>
<protein>
    <recommendedName>
        <fullName evidence="3">HTH tetR-type domain-containing protein</fullName>
    </recommendedName>
</protein>
<dbReference type="EMBL" id="NHNT01000008">
    <property type="protein sequence ID" value="OUZ38488.1"/>
    <property type="molecule type" value="Genomic_DNA"/>
</dbReference>
<dbReference type="InterPro" id="IPR036271">
    <property type="entry name" value="Tet_transcr_reg_TetR-rel_C_sf"/>
</dbReference>
<reference evidence="4 5" key="1">
    <citation type="journal article" date="2017" name="Int. J. Syst. Evol. Microbiol.">
        <title>Solibacillus kalamii sp. nov., isolated from a high-efficiency particulate arrestance filter system used in the International Space Station.</title>
        <authorList>
            <person name="Checinska Sielaff A."/>
            <person name="Kumar R.M."/>
            <person name="Pal D."/>
            <person name="Mayilraj S."/>
            <person name="Venkateswaran K."/>
        </authorList>
    </citation>
    <scope>NUCLEOTIDE SEQUENCE [LARGE SCALE GENOMIC DNA]</scope>
    <source>
        <strain evidence="4 5">ISSFR-015</strain>
    </source>
</reference>
<sequence>MIKRENKIHETENKRGFIIRIAMQLFKEKGYKNVSVDEIVQACNSSKGSFYHHFKSKAEILNEHFALADKYYEQLYNDLPIQLSPKRRLQLFLENVFIYLEETFGREFLSVVYSTSLESEAHLYFRNPNRKLFMLFEALITEVIEASPTKPALSLKQLKLAFTQLAMGVIYHWCTFPEDQSLQESGASALQHYLNGFS</sequence>
<evidence type="ECO:0000256" key="1">
    <source>
        <dbReference type="ARBA" id="ARBA00023125"/>
    </source>
</evidence>
<proteinExistence type="predicted"/>
<dbReference type="PROSITE" id="PS01081">
    <property type="entry name" value="HTH_TETR_1"/>
    <property type="match status" value="1"/>
</dbReference>
<dbReference type="Pfam" id="PF00440">
    <property type="entry name" value="TetR_N"/>
    <property type="match status" value="1"/>
</dbReference>
<dbReference type="InterPro" id="IPR050624">
    <property type="entry name" value="HTH-type_Tx_Regulator"/>
</dbReference>
<feature type="domain" description="HTH tetR-type" evidence="3">
    <location>
        <begin position="12"/>
        <end position="72"/>
    </location>
</feature>
<accession>A0ABX3ZG33</accession>
<dbReference type="InterPro" id="IPR001647">
    <property type="entry name" value="HTH_TetR"/>
</dbReference>
<dbReference type="PANTHER" id="PTHR43479:SF11">
    <property type="entry name" value="ACREF_ENVCD OPERON REPRESSOR-RELATED"/>
    <property type="match status" value="1"/>
</dbReference>
<gene>
    <name evidence="4" type="ORF">CBM15_12090</name>
</gene>
<comment type="caution">
    <text evidence="4">The sequence shown here is derived from an EMBL/GenBank/DDBJ whole genome shotgun (WGS) entry which is preliminary data.</text>
</comment>
<evidence type="ECO:0000259" key="3">
    <source>
        <dbReference type="PROSITE" id="PS50977"/>
    </source>
</evidence>
<dbReference type="PANTHER" id="PTHR43479">
    <property type="entry name" value="ACREF/ENVCD OPERON REPRESSOR-RELATED"/>
    <property type="match status" value="1"/>
</dbReference>
<feature type="DNA-binding region" description="H-T-H motif" evidence="2">
    <location>
        <begin position="35"/>
        <end position="54"/>
    </location>
</feature>
<dbReference type="PROSITE" id="PS50977">
    <property type="entry name" value="HTH_TETR_2"/>
    <property type="match status" value="1"/>
</dbReference>
<dbReference type="RefSeq" id="WP_087617724.1">
    <property type="nucleotide sequence ID" value="NZ_JAFBEY010000006.1"/>
</dbReference>
<organism evidence="4 5">
    <name type="scientific">Solibacillus kalamii</name>
    <dbReference type="NCBI Taxonomy" id="1748298"/>
    <lineage>
        <taxon>Bacteria</taxon>
        <taxon>Bacillati</taxon>
        <taxon>Bacillota</taxon>
        <taxon>Bacilli</taxon>
        <taxon>Bacillales</taxon>
        <taxon>Caryophanaceae</taxon>
        <taxon>Solibacillus</taxon>
    </lineage>
</organism>
<dbReference type="InterPro" id="IPR009057">
    <property type="entry name" value="Homeodomain-like_sf"/>
</dbReference>
<dbReference type="SUPFAM" id="SSF48498">
    <property type="entry name" value="Tetracyclin repressor-like, C-terminal domain"/>
    <property type="match status" value="1"/>
</dbReference>
<dbReference type="Proteomes" id="UP000196594">
    <property type="component" value="Unassembled WGS sequence"/>
</dbReference>
<evidence type="ECO:0000256" key="2">
    <source>
        <dbReference type="PROSITE-ProRule" id="PRU00335"/>
    </source>
</evidence>